<protein>
    <submittedName>
        <fullName evidence="1">Uncharacterized protein</fullName>
    </submittedName>
</protein>
<evidence type="ECO:0000313" key="2">
    <source>
        <dbReference type="Proteomes" id="UP000439123"/>
    </source>
</evidence>
<reference evidence="1 2" key="1">
    <citation type="submission" date="2019-10" db="EMBL/GenBank/DDBJ databases">
        <authorList>
            <person name="Karimi E."/>
        </authorList>
    </citation>
    <scope>NUCLEOTIDE SEQUENCE [LARGE SCALE GENOMIC DNA]</scope>
    <source>
        <strain evidence="1">Aeromonas sp. 8C</strain>
    </source>
</reference>
<name>A0A653L2B3_AERVE</name>
<proteinExistence type="predicted"/>
<organism evidence="1 2">
    <name type="scientific">Aeromonas veronii</name>
    <dbReference type="NCBI Taxonomy" id="654"/>
    <lineage>
        <taxon>Bacteria</taxon>
        <taxon>Pseudomonadati</taxon>
        <taxon>Pseudomonadota</taxon>
        <taxon>Gammaproteobacteria</taxon>
        <taxon>Aeromonadales</taxon>
        <taxon>Aeromonadaceae</taxon>
        <taxon>Aeromonas</taxon>
    </lineage>
</organism>
<evidence type="ECO:0000313" key="1">
    <source>
        <dbReference type="EMBL" id="VXA85187.1"/>
    </source>
</evidence>
<sequence>MRSVAAEGQAFATPTARLCSLSLKLGLLPPISLVRSCGGQAIERLGVGVGQHIREYAVTGWGHRIWCRSGSIRVAFDLRYPD</sequence>
<accession>A0A653L2B3</accession>
<dbReference type="Proteomes" id="UP000439123">
    <property type="component" value="Unassembled WGS sequence"/>
</dbReference>
<gene>
    <name evidence="1" type="ORF">AERO8C_20337</name>
</gene>
<dbReference type="AlphaFoldDB" id="A0A653L2B3"/>
<dbReference type="EMBL" id="CABWLC010000012">
    <property type="protein sequence ID" value="VXA85187.1"/>
    <property type="molecule type" value="Genomic_DNA"/>
</dbReference>